<dbReference type="InterPro" id="IPR003961">
    <property type="entry name" value="FN3_dom"/>
</dbReference>
<feature type="compositionally biased region" description="Polar residues" evidence="1">
    <location>
        <begin position="226"/>
        <end position="240"/>
    </location>
</feature>
<evidence type="ECO:0000259" key="3">
    <source>
        <dbReference type="PROSITE" id="PS50853"/>
    </source>
</evidence>
<dbReference type="Proteomes" id="UP000724874">
    <property type="component" value="Unassembled WGS sequence"/>
</dbReference>
<feature type="domain" description="BRCT" evidence="2">
    <location>
        <begin position="179"/>
        <end position="204"/>
    </location>
</feature>
<protein>
    <recommendedName>
        <fullName evidence="6">BRCT domain-containing protein</fullName>
    </recommendedName>
</protein>
<comment type="caution">
    <text evidence="4">The sequence shown here is derived from an EMBL/GenBank/DDBJ whole genome shotgun (WGS) entry which is preliminary data.</text>
</comment>
<dbReference type="Gene3D" id="3.40.50.10190">
    <property type="entry name" value="BRCT domain"/>
    <property type="match status" value="1"/>
</dbReference>
<feature type="domain" description="Fibronectin type-III" evidence="3">
    <location>
        <begin position="28"/>
        <end position="118"/>
    </location>
</feature>
<dbReference type="InterPro" id="IPR052827">
    <property type="entry name" value="CHS_Export/Cell_Fusion_Reg"/>
</dbReference>
<gene>
    <name evidence="4" type="ORF">CPB84DRAFT_1867304</name>
</gene>
<dbReference type="GO" id="GO:0034044">
    <property type="term" value="C:exomer complex"/>
    <property type="evidence" value="ECO:0007669"/>
    <property type="project" value="TreeGrafter"/>
</dbReference>
<dbReference type="OrthoDB" id="245697at2759"/>
<feature type="region of interest" description="Disordered" evidence="1">
    <location>
        <begin position="226"/>
        <end position="440"/>
    </location>
</feature>
<organism evidence="4 5">
    <name type="scientific">Gymnopilus junonius</name>
    <name type="common">Spectacular rustgill mushroom</name>
    <name type="synonym">Gymnopilus spectabilis subsp. junonius</name>
    <dbReference type="NCBI Taxonomy" id="109634"/>
    <lineage>
        <taxon>Eukaryota</taxon>
        <taxon>Fungi</taxon>
        <taxon>Dikarya</taxon>
        <taxon>Basidiomycota</taxon>
        <taxon>Agaricomycotina</taxon>
        <taxon>Agaricomycetes</taxon>
        <taxon>Agaricomycetidae</taxon>
        <taxon>Agaricales</taxon>
        <taxon>Agaricineae</taxon>
        <taxon>Hymenogastraceae</taxon>
        <taxon>Gymnopilus</taxon>
    </lineage>
</organism>
<dbReference type="Pfam" id="PF16893">
    <property type="entry name" value="fn3_2"/>
    <property type="match status" value="1"/>
</dbReference>
<dbReference type="SUPFAM" id="SSF52113">
    <property type="entry name" value="BRCT domain"/>
    <property type="match status" value="1"/>
</dbReference>
<sequence length="440" mass="47914">MLRSFLGRRPTLLSFLPSYYHLVLRLGSIVNIMVRNITQTSVTLKWPPLKLTTVKLRLLNIYRNNQHLSSVPSPLTNTSTKHSGMDINTEYTFQLILCTTAGTFPSNILKVCMHTMQNTSGICVCFGTVQGKVLLENAKLALRDMGMKWSERIQIDTSHFVCMMPAGPGGGRGAPGAIIPVVQPHWLLACHAEKRMVPIASFYLSAPSSTPSTAGFNCLQSMSQASLLHSPSSPQPNQQRGMPASYHASMPPPSHSNLPPGTPPSSVQSAFVNQQQLPSGPSVPNAGAGASSKPFEAMPEEEDEEVKLETQAQRAVQSNGTVEKRKSRMGSMNKEFKFPVGPVSLGHADADADENEAKKSPPPSESQKDEAVEGGKPPLPSQLSQTQLQTSKRQSVINPVNIEVPALPPVEKERRRNASREEEEDEGDEFDDAMVEISLN</sequence>
<proteinExistence type="predicted"/>
<dbReference type="InterPro" id="IPR031669">
    <property type="entry name" value="Fn3_2"/>
</dbReference>
<dbReference type="PANTHER" id="PTHR47351:SF1">
    <property type="entry name" value="CHITIN BIOSYNTHESIS PROTEIN CHS5"/>
    <property type="match status" value="1"/>
</dbReference>
<dbReference type="GO" id="GO:0006893">
    <property type="term" value="P:Golgi to plasma membrane transport"/>
    <property type="evidence" value="ECO:0007669"/>
    <property type="project" value="TreeGrafter"/>
</dbReference>
<dbReference type="Gene3D" id="2.60.40.10">
    <property type="entry name" value="Immunoglobulins"/>
    <property type="match status" value="1"/>
</dbReference>
<feature type="compositionally biased region" description="Acidic residues" evidence="1">
    <location>
        <begin position="421"/>
        <end position="434"/>
    </location>
</feature>
<dbReference type="EMBL" id="JADNYJ010001087">
    <property type="protein sequence ID" value="KAF8867495.1"/>
    <property type="molecule type" value="Genomic_DNA"/>
</dbReference>
<evidence type="ECO:0000259" key="2">
    <source>
        <dbReference type="PROSITE" id="PS50172"/>
    </source>
</evidence>
<dbReference type="PROSITE" id="PS50853">
    <property type="entry name" value="FN3"/>
    <property type="match status" value="1"/>
</dbReference>
<feature type="compositionally biased region" description="Basic and acidic residues" evidence="1">
    <location>
        <begin position="410"/>
        <end position="420"/>
    </location>
</feature>
<dbReference type="GO" id="GO:0005802">
    <property type="term" value="C:trans-Golgi network"/>
    <property type="evidence" value="ECO:0007669"/>
    <property type="project" value="TreeGrafter"/>
</dbReference>
<dbReference type="InterPro" id="IPR013783">
    <property type="entry name" value="Ig-like_fold"/>
</dbReference>
<dbReference type="InterPro" id="IPR001357">
    <property type="entry name" value="BRCT_dom"/>
</dbReference>
<evidence type="ECO:0000313" key="5">
    <source>
        <dbReference type="Proteomes" id="UP000724874"/>
    </source>
</evidence>
<evidence type="ECO:0000313" key="4">
    <source>
        <dbReference type="EMBL" id="KAF8867495.1"/>
    </source>
</evidence>
<feature type="compositionally biased region" description="Polar residues" evidence="1">
    <location>
        <begin position="310"/>
        <end position="321"/>
    </location>
</feature>
<dbReference type="GO" id="GO:0000747">
    <property type="term" value="P:conjugation with cellular fusion"/>
    <property type="evidence" value="ECO:0007669"/>
    <property type="project" value="TreeGrafter"/>
</dbReference>
<keyword evidence="5" id="KW-1185">Reference proteome</keyword>
<dbReference type="CDD" id="cd00063">
    <property type="entry name" value="FN3"/>
    <property type="match status" value="1"/>
</dbReference>
<dbReference type="AlphaFoldDB" id="A0A9P5N7D7"/>
<reference evidence="4" key="1">
    <citation type="submission" date="2020-11" db="EMBL/GenBank/DDBJ databases">
        <authorList>
            <consortium name="DOE Joint Genome Institute"/>
            <person name="Ahrendt S."/>
            <person name="Riley R."/>
            <person name="Andreopoulos W."/>
            <person name="LaButti K."/>
            <person name="Pangilinan J."/>
            <person name="Ruiz-duenas F.J."/>
            <person name="Barrasa J.M."/>
            <person name="Sanchez-Garcia M."/>
            <person name="Camarero S."/>
            <person name="Miyauchi S."/>
            <person name="Serrano A."/>
            <person name="Linde D."/>
            <person name="Babiker R."/>
            <person name="Drula E."/>
            <person name="Ayuso-Fernandez I."/>
            <person name="Pacheco R."/>
            <person name="Padilla G."/>
            <person name="Ferreira P."/>
            <person name="Barriuso J."/>
            <person name="Kellner H."/>
            <person name="Castanera R."/>
            <person name="Alfaro M."/>
            <person name="Ramirez L."/>
            <person name="Pisabarro A.G."/>
            <person name="Kuo A."/>
            <person name="Tritt A."/>
            <person name="Lipzen A."/>
            <person name="He G."/>
            <person name="Yan M."/>
            <person name="Ng V."/>
            <person name="Cullen D."/>
            <person name="Martin F."/>
            <person name="Rosso M.-N."/>
            <person name="Henrissat B."/>
            <person name="Hibbett D."/>
            <person name="Martinez A.T."/>
            <person name="Grigoriev I.V."/>
        </authorList>
    </citation>
    <scope>NUCLEOTIDE SEQUENCE</scope>
    <source>
        <strain evidence="4">AH 44721</strain>
    </source>
</reference>
<feature type="compositionally biased region" description="Polar residues" evidence="1">
    <location>
        <begin position="255"/>
        <end position="279"/>
    </location>
</feature>
<dbReference type="PROSITE" id="PS50172">
    <property type="entry name" value="BRCT"/>
    <property type="match status" value="1"/>
</dbReference>
<dbReference type="PANTHER" id="PTHR47351">
    <property type="entry name" value="CHITIN BIOSYNTHESIS PROTEIN CHS5"/>
    <property type="match status" value="1"/>
</dbReference>
<feature type="compositionally biased region" description="Low complexity" evidence="1">
    <location>
        <begin position="381"/>
        <end position="391"/>
    </location>
</feature>
<dbReference type="SUPFAM" id="SSF49265">
    <property type="entry name" value="Fibronectin type III"/>
    <property type="match status" value="1"/>
</dbReference>
<evidence type="ECO:0008006" key="6">
    <source>
        <dbReference type="Google" id="ProtNLM"/>
    </source>
</evidence>
<accession>A0A9P5N7D7</accession>
<dbReference type="InterPro" id="IPR036116">
    <property type="entry name" value="FN3_sf"/>
</dbReference>
<evidence type="ECO:0000256" key="1">
    <source>
        <dbReference type="SAM" id="MobiDB-lite"/>
    </source>
</evidence>
<name>A0A9P5N7D7_GYMJU</name>
<dbReference type="InterPro" id="IPR036420">
    <property type="entry name" value="BRCT_dom_sf"/>
</dbReference>